<evidence type="ECO:0000313" key="2">
    <source>
        <dbReference type="Proteomes" id="UP000002736"/>
    </source>
</evidence>
<name>C6DCJ1_PECCP</name>
<sequence length="67" mass="7419">MNQNLQGYSFLGESDTSVGGLSTRAFSHFYTAVSLYECCVTSYLKQREKAAISKIFRIMSGIARVSV</sequence>
<dbReference type="Proteomes" id="UP000002736">
    <property type="component" value="Chromosome"/>
</dbReference>
<dbReference type="KEGG" id="pct:PC1_1294"/>
<reference evidence="1 2" key="1">
    <citation type="submission" date="2009-07" db="EMBL/GenBank/DDBJ databases">
        <title>Complete sequence of Pectobacterium carotovorum subsp. carotovorum PC1.</title>
        <authorList>
            <consortium name="US DOE Joint Genome Institute"/>
            <person name="Lucas S."/>
            <person name="Copeland A."/>
            <person name="Lapidus A."/>
            <person name="Glavina del Rio T."/>
            <person name="Tice H."/>
            <person name="Bruce D."/>
            <person name="Goodwin L."/>
            <person name="Pitluck S."/>
            <person name="Munk A.C."/>
            <person name="Brettin T."/>
            <person name="Detter J.C."/>
            <person name="Han C."/>
            <person name="Tapia R."/>
            <person name="Larimer F."/>
            <person name="Land M."/>
            <person name="Hauser L."/>
            <person name="Kyrpides N."/>
            <person name="Mikhailova N."/>
            <person name="Balakrishnan V."/>
            <person name="Glasner J."/>
            <person name="Perna N.T."/>
        </authorList>
    </citation>
    <scope>NUCLEOTIDE SEQUENCE [LARGE SCALE GENOMIC DNA]</scope>
    <source>
        <strain evidence="1 2">PC1</strain>
    </source>
</reference>
<dbReference type="EMBL" id="CP001657">
    <property type="protein sequence ID" value="ACT12341.1"/>
    <property type="molecule type" value="Genomic_DNA"/>
</dbReference>
<dbReference type="HOGENOM" id="CLU_2808574_0_0_6"/>
<organism evidence="1 2">
    <name type="scientific">Pectobacterium carotovorum subsp. carotovorum (strain PC1)</name>
    <dbReference type="NCBI Taxonomy" id="561230"/>
    <lineage>
        <taxon>Bacteria</taxon>
        <taxon>Pseudomonadati</taxon>
        <taxon>Pseudomonadota</taxon>
        <taxon>Gammaproteobacteria</taxon>
        <taxon>Enterobacterales</taxon>
        <taxon>Pectobacteriaceae</taxon>
        <taxon>Pectobacterium</taxon>
    </lineage>
</organism>
<proteinExistence type="predicted"/>
<gene>
    <name evidence="1" type="ordered locus">PC1_1294</name>
</gene>
<protein>
    <submittedName>
        <fullName evidence="1">Uncharacterized protein</fullName>
    </submittedName>
</protein>
<evidence type="ECO:0000313" key="1">
    <source>
        <dbReference type="EMBL" id="ACT12341.1"/>
    </source>
</evidence>
<dbReference type="AlphaFoldDB" id="C6DCJ1"/>
<accession>C6DCJ1</accession>